<sequence>MRETRREVLLGESGEVFSVHVREFNFSVWSNLDLVVLNEEMPTKGKPTDFEKLPSLEVEGETTAGNRKIEVTPEVDFLNVGFVSKANINERRLWDIAGLEEVGGVLGADVHDYSPGAGTTQYAVAGASSWNLNYPISRASVETYTSSDNAHGEEIENVQVDGSLCEMVSRDNNNISWAEGVDRAMNAKNGWTGVAFDHALESDNLDFFPEFKDTRNRKKYASLYDLQDKVLSAREKKIRDRAFKKIKNSKKVVKEVDFNESSPSESNIVRTQALIRSEKNTLEFGKKLDFQFIGNEDDVIMDMVKNQRCGAWIGRMKHFSLKAKESEMIIVRLGRLMFLDIGLGVDLIPKANAIVGKNLFIGCWKEKIYALKTIN</sequence>
<dbReference type="EMBL" id="JBBPBM010000125">
    <property type="protein sequence ID" value="KAK8505564.1"/>
    <property type="molecule type" value="Genomic_DNA"/>
</dbReference>
<proteinExistence type="predicted"/>
<reference evidence="1 2" key="1">
    <citation type="journal article" date="2024" name="G3 (Bethesda)">
        <title>Genome assembly of Hibiscus sabdariffa L. provides insights into metabolisms of medicinal natural products.</title>
        <authorList>
            <person name="Kim T."/>
        </authorList>
    </citation>
    <scope>NUCLEOTIDE SEQUENCE [LARGE SCALE GENOMIC DNA]</scope>
    <source>
        <strain evidence="1">TK-2024</strain>
        <tissue evidence="1">Old leaves</tissue>
    </source>
</reference>
<evidence type="ECO:0000313" key="1">
    <source>
        <dbReference type="EMBL" id="KAK8505564.1"/>
    </source>
</evidence>
<comment type="caution">
    <text evidence="1">The sequence shown here is derived from an EMBL/GenBank/DDBJ whole genome shotgun (WGS) entry which is preliminary data.</text>
</comment>
<protein>
    <submittedName>
        <fullName evidence="1">Uncharacterized protein</fullName>
    </submittedName>
</protein>
<accession>A0ABR2BEL7</accession>
<organism evidence="1 2">
    <name type="scientific">Hibiscus sabdariffa</name>
    <name type="common">roselle</name>
    <dbReference type="NCBI Taxonomy" id="183260"/>
    <lineage>
        <taxon>Eukaryota</taxon>
        <taxon>Viridiplantae</taxon>
        <taxon>Streptophyta</taxon>
        <taxon>Embryophyta</taxon>
        <taxon>Tracheophyta</taxon>
        <taxon>Spermatophyta</taxon>
        <taxon>Magnoliopsida</taxon>
        <taxon>eudicotyledons</taxon>
        <taxon>Gunneridae</taxon>
        <taxon>Pentapetalae</taxon>
        <taxon>rosids</taxon>
        <taxon>malvids</taxon>
        <taxon>Malvales</taxon>
        <taxon>Malvaceae</taxon>
        <taxon>Malvoideae</taxon>
        <taxon>Hibiscus</taxon>
    </lineage>
</organism>
<dbReference type="Proteomes" id="UP001472677">
    <property type="component" value="Unassembled WGS sequence"/>
</dbReference>
<gene>
    <name evidence="1" type="ORF">V6N12_038305</name>
</gene>
<keyword evidence="2" id="KW-1185">Reference proteome</keyword>
<name>A0ABR2BEL7_9ROSI</name>
<evidence type="ECO:0000313" key="2">
    <source>
        <dbReference type="Proteomes" id="UP001472677"/>
    </source>
</evidence>